<proteinExistence type="predicted"/>
<gene>
    <name evidence="1" type="ORF">MC7420_863</name>
</gene>
<dbReference type="STRING" id="118168.MC7420_863"/>
<dbReference type="Proteomes" id="UP000003835">
    <property type="component" value="Unassembled WGS sequence"/>
</dbReference>
<evidence type="ECO:0000313" key="2">
    <source>
        <dbReference type="Proteomes" id="UP000003835"/>
    </source>
</evidence>
<dbReference type="RefSeq" id="WP_006101809.1">
    <property type="nucleotide sequence ID" value="NZ_DS989851.1"/>
</dbReference>
<sequence>MSQKIINLTCLLVIQEVKDILATYPETPYQEAFAQAELFNQLINQVLSQIPDQSYTILYESEKLPKNPRRFYSSIEERMMVEQLIHQIIIALLETQTKKTLPSPASEDNRSANAAMSSNKKVYRWFGY</sequence>
<name>B4VSV5_9CYAN</name>
<evidence type="ECO:0008006" key="3">
    <source>
        <dbReference type="Google" id="ProtNLM"/>
    </source>
</evidence>
<keyword evidence="2" id="KW-1185">Reference proteome</keyword>
<accession>B4VSV5</accession>
<dbReference type="OrthoDB" id="515811at2"/>
<organism evidence="1 2">
    <name type="scientific">Coleofasciculus chthonoplastes PCC 7420</name>
    <dbReference type="NCBI Taxonomy" id="118168"/>
    <lineage>
        <taxon>Bacteria</taxon>
        <taxon>Bacillati</taxon>
        <taxon>Cyanobacteriota</taxon>
        <taxon>Cyanophyceae</taxon>
        <taxon>Coleofasciculales</taxon>
        <taxon>Coleofasciculaceae</taxon>
        <taxon>Coleofasciculus</taxon>
    </lineage>
</organism>
<dbReference type="HOGENOM" id="CLU_168182_0_0_3"/>
<dbReference type="AlphaFoldDB" id="B4VSV5"/>
<dbReference type="EMBL" id="DS989851">
    <property type="protein sequence ID" value="EDX74989.1"/>
    <property type="molecule type" value="Genomic_DNA"/>
</dbReference>
<evidence type="ECO:0000313" key="1">
    <source>
        <dbReference type="EMBL" id="EDX74989.1"/>
    </source>
</evidence>
<protein>
    <recommendedName>
        <fullName evidence="3">Late competence development protein ComFB</fullName>
    </recommendedName>
</protein>
<reference evidence="1 2" key="1">
    <citation type="submission" date="2008-07" db="EMBL/GenBank/DDBJ databases">
        <authorList>
            <person name="Tandeau de Marsac N."/>
            <person name="Ferriera S."/>
            <person name="Johnson J."/>
            <person name="Kravitz S."/>
            <person name="Beeson K."/>
            <person name="Sutton G."/>
            <person name="Rogers Y.-H."/>
            <person name="Friedman R."/>
            <person name="Frazier M."/>
            <person name="Venter J.C."/>
        </authorList>
    </citation>
    <scope>NUCLEOTIDE SEQUENCE [LARGE SCALE GENOMIC DNA]</scope>
    <source>
        <strain evidence="1 2">PCC 7420</strain>
    </source>
</reference>